<sequence length="75" mass="7314">MVPAPLAVAFLSRIGSSVALPGCGHVVASPSNAAIALPRPAPKAGQRKGGSPATSVEVESSADRSRGPPARGKSG</sequence>
<keyword evidence="4" id="KW-1185">Reference proteome</keyword>
<name>A0A165RW57_9APHY</name>
<dbReference type="AlphaFoldDB" id="A0A165RW57"/>
<accession>A0A165RW57</accession>
<feature type="region of interest" description="Disordered" evidence="1">
    <location>
        <begin position="37"/>
        <end position="75"/>
    </location>
</feature>
<dbReference type="EMBL" id="KV429047">
    <property type="protein sequence ID" value="KZT71228.1"/>
    <property type="molecule type" value="Genomic_DNA"/>
</dbReference>
<reference evidence="3 4" key="1">
    <citation type="journal article" date="2016" name="Mol. Biol. Evol.">
        <title>Comparative Genomics of Early-Diverging Mushroom-Forming Fungi Provides Insights into the Origins of Lignocellulose Decay Capabilities.</title>
        <authorList>
            <person name="Nagy L.G."/>
            <person name="Riley R."/>
            <person name="Tritt A."/>
            <person name="Adam C."/>
            <person name="Daum C."/>
            <person name="Floudas D."/>
            <person name="Sun H."/>
            <person name="Yadav J.S."/>
            <person name="Pangilinan J."/>
            <person name="Larsson K.H."/>
            <person name="Matsuura K."/>
            <person name="Barry K."/>
            <person name="Labutti K."/>
            <person name="Kuo R."/>
            <person name="Ohm R.A."/>
            <person name="Bhattacharya S.S."/>
            <person name="Shirouzu T."/>
            <person name="Yoshinaga Y."/>
            <person name="Martin F.M."/>
            <person name="Grigoriev I.V."/>
            <person name="Hibbett D.S."/>
        </authorList>
    </citation>
    <scope>NUCLEOTIDE SEQUENCE [LARGE SCALE GENOMIC DNA]</scope>
    <source>
        <strain evidence="3 4">L-15889</strain>
    </source>
</reference>
<proteinExistence type="predicted"/>
<keyword evidence="2" id="KW-0732">Signal</keyword>
<protein>
    <submittedName>
        <fullName evidence="3">Uncharacterized protein</fullName>
    </submittedName>
</protein>
<organism evidence="3 4">
    <name type="scientific">Daedalea quercina L-15889</name>
    <dbReference type="NCBI Taxonomy" id="1314783"/>
    <lineage>
        <taxon>Eukaryota</taxon>
        <taxon>Fungi</taxon>
        <taxon>Dikarya</taxon>
        <taxon>Basidiomycota</taxon>
        <taxon>Agaricomycotina</taxon>
        <taxon>Agaricomycetes</taxon>
        <taxon>Polyporales</taxon>
        <taxon>Fomitopsis</taxon>
    </lineage>
</organism>
<evidence type="ECO:0000256" key="2">
    <source>
        <dbReference type="SAM" id="SignalP"/>
    </source>
</evidence>
<gene>
    <name evidence="3" type="ORF">DAEQUDRAFT_724619</name>
</gene>
<evidence type="ECO:0000313" key="3">
    <source>
        <dbReference type="EMBL" id="KZT71228.1"/>
    </source>
</evidence>
<feature type="signal peptide" evidence="2">
    <location>
        <begin position="1"/>
        <end position="19"/>
    </location>
</feature>
<dbReference type="Proteomes" id="UP000076727">
    <property type="component" value="Unassembled WGS sequence"/>
</dbReference>
<evidence type="ECO:0000256" key="1">
    <source>
        <dbReference type="SAM" id="MobiDB-lite"/>
    </source>
</evidence>
<feature type="chain" id="PRO_5007866068" evidence="2">
    <location>
        <begin position="20"/>
        <end position="75"/>
    </location>
</feature>
<evidence type="ECO:0000313" key="4">
    <source>
        <dbReference type="Proteomes" id="UP000076727"/>
    </source>
</evidence>